<reference evidence="1 2" key="1">
    <citation type="submission" date="2018-08" db="EMBL/GenBank/DDBJ databases">
        <title>A genome reference for cultivated species of the human gut microbiota.</title>
        <authorList>
            <person name="Zou Y."/>
            <person name="Xue W."/>
            <person name="Luo G."/>
        </authorList>
    </citation>
    <scope>NUCLEOTIDE SEQUENCE [LARGE SCALE GENOMIC DNA]</scope>
    <source>
        <strain evidence="1 2">TM09-12</strain>
    </source>
</reference>
<comment type="caution">
    <text evidence="1">The sequence shown here is derived from an EMBL/GenBank/DDBJ whole genome shotgun (WGS) entry which is preliminary data.</text>
</comment>
<dbReference type="RefSeq" id="WP_117632433.1">
    <property type="nucleotide sequence ID" value="NZ_QSON01000015.1"/>
</dbReference>
<dbReference type="Pfam" id="PF07505">
    <property type="entry name" value="DUF5131"/>
    <property type="match status" value="1"/>
</dbReference>
<organism evidence="1 2">
    <name type="scientific">Hungatella hathewayi</name>
    <dbReference type="NCBI Taxonomy" id="154046"/>
    <lineage>
        <taxon>Bacteria</taxon>
        <taxon>Bacillati</taxon>
        <taxon>Bacillota</taxon>
        <taxon>Clostridia</taxon>
        <taxon>Lachnospirales</taxon>
        <taxon>Lachnospiraceae</taxon>
        <taxon>Hungatella</taxon>
    </lineage>
</organism>
<dbReference type="InterPro" id="IPR011101">
    <property type="entry name" value="DUF5131"/>
</dbReference>
<evidence type="ECO:0000313" key="2">
    <source>
        <dbReference type="Proteomes" id="UP000263014"/>
    </source>
</evidence>
<dbReference type="AlphaFoldDB" id="A0A374P0R5"/>
<dbReference type="Proteomes" id="UP000263014">
    <property type="component" value="Unassembled WGS sequence"/>
</dbReference>
<accession>A0A374P0R5</accession>
<protein>
    <submittedName>
        <fullName evidence="1">DUF5131 family protein</fullName>
    </submittedName>
</protein>
<proteinExistence type="predicted"/>
<dbReference type="EMBL" id="QSON01000015">
    <property type="protein sequence ID" value="RGI98791.1"/>
    <property type="molecule type" value="Genomic_DNA"/>
</dbReference>
<sequence>MPTWNPWHGCKKISPGCLNCYVYRRDAEFGKDSSIISKTTSFYLPVKRSRSGEYKLQPGGECVYTCMTSDFFLEEADEWRPAVWDMIRERSDLQFVIITKRIHRFRVGLPEDWGDGYNHVTICCTCENQKMADARLSLFLELPIRHRTIIHEPMLEAVDIREYLAGGQIEQVTCGGESGPEARICDFAWVLNTMQQCMEYDVPFWFKQTGANFQKGKRVYCIERKDQMSQAEKAGINYRYVHRI</sequence>
<evidence type="ECO:0000313" key="1">
    <source>
        <dbReference type="EMBL" id="RGI98791.1"/>
    </source>
</evidence>
<name>A0A374P0R5_9FIRM</name>
<gene>
    <name evidence="1" type="ORF">DXD79_24960</name>
</gene>